<proteinExistence type="predicted"/>
<dbReference type="AlphaFoldDB" id="A0A2S7SQ52"/>
<accession>A0A2S7SQ52</accession>
<protein>
    <submittedName>
        <fullName evidence="1">Uncharacterized protein</fullName>
    </submittedName>
</protein>
<comment type="caution">
    <text evidence="1">The sequence shown here is derived from an EMBL/GenBank/DDBJ whole genome shotgun (WGS) entry which is preliminary data.</text>
</comment>
<sequence length="134" mass="14951">MVLICLRFGNSAFCQKKIQKIQQINKCEFLNIALKVDSAINWLGLRNIKADTIDVFDWSNTFDGCNTISELGITYRFLAMKPGKRNVIQAAIMKHKGTSYEIMIVSGFNGNAVTCHFGVKGKQIILISCELGNT</sequence>
<organism evidence="1 2">
    <name type="scientific">Flavipsychrobacter stenotrophus</name>
    <dbReference type="NCBI Taxonomy" id="2077091"/>
    <lineage>
        <taxon>Bacteria</taxon>
        <taxon>Pseudomonadati</taxon>
        <taxon>Bacteroidota</taxon>
        <taxon>Chitinophagia</taxon>
        <taxon>Chitinophagales</taxon>
        <taxon>Chitinophagaceae</taxon>
        <taxon>Flavipsychrobacter</taxon>
    </lineage>
</organism>
<dbReference type="EMBL" id="PPSL01000008">
    <property type="protein sequence ID" value="PQJ09032.1"/>
    <property type="molecule type" value="Genomic_DNA"/>
</dbReference>
<evidence type="ECO:0000313" key="2">
    <source>
        <dbReference type="Proteomes" id="UP000239872"/>
    </source>
</evidence>
<keyword evidence="2" id="KW-1185">Reference proteome</keyword>
<name>A0A2S7SQ52_9BACT</name>
<reference evidence="1 2" key="1">
    <citation type="submission" date="2018-01" db="EMBL/GenBank/DDBJ databases">
        <title>A novel member of the phylum Bacteroidetes isolated from glacier ice.</title>
        <authorList>
            <person name="Liu Q."/>
            <person name="Xin Y.-H."/>
        </authorList>
    </citation>
    <scope>NUCLEOTIDE SEQUENCE [LARGE SCALE GENOMIC DNA]</scope>
    <source>
        <strain evidence="1 2">RB1R16</strain>
    </source>
</reference>
<dbReference type="Proteomes" id="UP000239872">
    <property type="component" value="Unassembled WGS sequence"/>
</dbReference>
<evidence type="ECO:0000313" key="1">
    <source>
        <dbReference type="EMBL" id="PQJ09032.1"/>
    </source>
</evidence>
<gene>
    <name evidence="1" type="ORF">CJD36_020860</name>
</gene>